<reference evidence="1" key="1">
    <citation type="submission" date="2023-07" db="EMBL/GenBank/DDBJ databases">
        <title>The genome sequence of Rhodocytophaga aerolata KACC 12507.</title>
        <authorList>
            <person name="Zhang X."/>
        </authorList>
    </citation>
    <scope>NUCLEOTIDE SEQUENCE</scope>
    <source>
        <strain evidence="1">KACC 12507</strain>
    </source>
</reference>
<evidence type="ECO:0000313" key="2">
    <source>
        <dbReference type="Proteomes" id="UP001168528"/>
    </source>
</evidence>
<comment type="caution">
    <text evidence="1">The sequence shown here is derived from an EMBL/GenBank/DDBJ whole genome shotgun (WGS) entry which is preliminary data.</text>
</comment>
<proteinExistence type="predicted"/>
<evidence type="ECO:0000313" key="1">
    <source>
        <dbReference type="EMBL" id="MDO1447585.1"/>
    </source>
</evidence>
<accession>A0ABT8R661</accession>
<protein>
    <recommendedName>
        <fullName evidence="3">DUF4157 domain-containing protein</fullName>
    </recommendedName>
</protein>
<dbReference type="Proteomes" id="UP001168528">
    <property type="component" value="Unassembled WGS sequence"/>
</dbReference>
<keyword evidence="2" id="KW-1185">Reference proteome</keyword>
<dbReference type="RefSeq" id="WP_302038388.1">
    <property type="nucleotide sequence ID" value="NZ_JAUKPO010000007.1"/>
</dbReference>
<sequence length="113" mass="13880">MIAIVRHASFIPARGMALFPFILVKHPQDLADARLIRHEYIHIWQQIELLIVPFYVLYLANYLWNRLKGQPHEQAYYNICFEKEAFMHDHDENYLRERRLWGFWRYIIKKSSF</sequence>
<name>A0ABT8R661_9BACT</name>
<gene>
    <name evidence="1" type="ORF">Q0590_15050</name>
</gene>
<evidence type="ECO:0008006" key="3">
    <source>
        <dbReference type="Google" id="ProtNLM"/>
    </source>
</evidence>
<organism evidence="1 2">
    <name type="scientific">Rhodocytophaga aerolata</name>
    <dbReference type="NCBI Taxonomy" id="455078"/>
    <lineage>
        <taxon>Bacteria</taxon>
        <taxon>Pseudomonadati</taxon>
        <taxon>Bacteroidota</taxon>
        <taxon>Cytophagia</taxon>
        <taxon>Cytophagales</taxon>
        <taxon>Rhodocytophagaceae</taxon>
        <taxon>Rhodocytophaga</taxon>
    </lineage>
</organism>
<dbReference type="EMBL" id="JAUKPO010000007">
    <property type="protein sequence ID" value="MDO1447585.1"/>
    <property type="molecule type" value="Genomic_DNA"/>
</dbReference>